<accession>A0ABR9UI42</accession>
<keyword evidence="3" id="KW-1185">Reference proteome</keyword>
<sequence length="194" mass="21056">MAVAFKSTSSPQRRPSRSVHLPSTQNKVISFDQARKKRVITPLTNSVPLVEPLSPQPTPTVVKVLPKPKPQPLWLSSIIALQRASSVLTSLIIGSTLTVYGLTVYGESSWTQEYPRLEQLRATEQQLQAAQEVLKNEIAIQADQPTTGLVVPQPGDMIYVEPAAPRPELSPPATPPSDLKPSAHSLTNKPVSST</sequence>
<feature type="region of interest" description="Disordered" evidence="1">
    <location>
        <begin position="1"/>
        <end position="23"/>
    </location>
</feature>
<evidence type="ECO:0008006" key="4">
    <source>
        <dbReference type="Google" id="ProtNLM"/>
    </source>
</evidence>
<name>A0ABR9UI42_9CYAN</name>
<evidence type="ECO:0000313" key="2">
    <source>
        <dbReference type="EMBL" id="MBE9146115.1"/>
    </source>
</evidence>
<feature type="region of interest" description="Disordered" evidence="1">
    <location>
        <begin position="161"/>
        <end position="194"/>
    </location>
</feature>
<protein>
    <recommendedName>
        <fullName evidence="4">Cell division protein FtsL</fullName>
    </recommendedName>
</protein>
<feature type="compositionally biased region" description="Pro residues" evidence="1">
    <location>
        <begin position="164"/>
        <end position="175"/>
    </location>
</feature>
<feature type="non-terminal residue" evidence="2">
    <location>
        <position position="194"/>
    </location>
</feature>
<dbReference type="EMBL" id="JADEWU010000082">
    <property type="protein sequence ID" value="MBE9146115.1"/>
    <property type="molecule type" value="Genomic_DNA"/>
</dbReference>
<feature type="compositionally biased region" description="Polar residues" evidence="1">
    <location>
        <begin position="184"/>
        <end position="194"/>
    </location>
</feature>
<evidence type="ECO:0000313" key="3">
    <source>
        <dbReference type="Proteomes" id="UP000640725"/>
    </source>
</evidence>
<reference evidence="2 3" key="1">
    <citation type="submission" date="2020-10" db="EMBL/GenBank/DDBJ databases">
        <authorList>
            <person name="Castelo-Branco R."/>
            <person name="Eusebio N."/>
            <person name="Adriana R."/>
            <person name="Vieira A."/>
            <person name="Brugerolle De Fraissinette N."/>
            <person name="Rezende De Castro R."/>
            <person name="Schneider M.P."/>
            <person name="Vasconcelos V."/>
            <person name="Leao P.N."/>
        </authorList>
    </citation>
    <scope>NUCLEOTIDE SEQUENCE [LARGE SCALE GENOMIC DNA]</scope>
    <source>
        <strain evidence="2 3">LEGE 06226</strain>
    </source>
</reference>
<evidence type="ECO:0000256" key="1">
    <source>
        <dbReference type="SAM" id="MobiDB-lite"/>
    </source>
</evidence>
<dbReference type="RefSeq" id="WP_193871494.1">
    <property type="nucleotide sequence ID" value="NZ_JADEWU010000082.1"/>
</dbReference>
<proteinExistence type="predicted"/>
<dbReference type="Proteomes" id="UP000640725">
    <property type="component" value="Unassembled WGS sequence"/>
</dbReference>
<organism evidence="2 3">
    <name type="scientific">Planktothrix mougeotii LEGE 06226</name>
    <dbReference type="NCBI Taxonomy" id="1828728"/>
    <lineage>
        <taxon>Bacteria</taxon>
        <taxon>Bacillati</taxon>
        <taxon>Cyanobacteriota</taxon>
        <taxon>Cyanophyceae</taxon>
        <taxon>Oscillatoriophycideae</taxon>
        <taxon>Oscillatoriales</taxon>
        <taxon>Microcoleaceae</taxon>
        <taxon>Planktothrix</taxon>
    </lineage>
</organism>
<gene>
    <name evidence="2" type="ORF">IQ236_23265</name>
</gene>
<comment type="caution">
    <text evidence="2">The sequence shown here is derived from an EMBL/GenBank/DDBJ whole genome shotgun (WGS) entry which is preliminary data.</text>
</comment>